<accession>A0ABT9VZB9</accession>
<evidence type="ECO:0000313" key="4">
    <source>
        <dbReference type="Proteomes" id="UP001235840"/>
    </source>
</evidence>
<feature type="compositionally biased region" description="Basic and acidic residues" evidence="2">
    <location>
        <begin position="153"/>
        <end position="164"/>
    </location>
</feature>
<name>A0ABT9VZB9_9BACI</name>
<keyword evidence="4" id="KW-1185">Reference proteome</keyword>
<dbReference type="Proteomes" id="UP001235840">
    <property type="component" value="Unassembled WGS sequence"/>
</dbReference>
<comment type="caution">
    <text evidence="3">The sequence shown here is derived from an EMBL/GenBank/DDBJ whole genome shotgun (WGS) entry which is preliminary data.</text>
</comment>
<dbReference type="RefSeq" id="WP_307394471.1">
    <property type="nucleotide sequence ID" value="NZ_BAAADK010000020.1"/>
</dbReference>
<organism evidence="3 4">
    <name type="scientific">Caldalkalibacillus horti</name>
    <dbReference type="NCBI Taxonomy" id="77523"/>
    <lineage>
        <taxon>Bacteria</taxon>
        <taxon>Bacillati</taxon>
        <taxon>Bacillota</taxon>
        <taxon>Bacilli</taxon>
        <taxon>Bacillales</taxon>
        <taxon>Bacillaceae</taxon>
        <taxon>Caldalkalibacillus</taxon>
    </lineage>
</organism>
<dbReference type="Pfam" id="PF05130">
    <property type="entry name" value="FlgN"/>
    <property type="match status" value="1"/>
</dbReference>
<feature type="compositionally biased region" description="Polar residues" evidence="2">
    <location>
        <begin position="140"/>
        <end position="151"/>
    </location>
</feature>
<reference evidence="3 4" key="1">
    <citation type="submission" date="2023-07" db="EMBL/GenBank/DDBJ databases">
        <title>Genomic Encyclopedia of Type Strains, Phase IV (KMG-IV): sequencing the most valuable type-strain genomes for metagenomic binning, comparative biology and taxonomic classification.</title>
        <authorList>
            <person name="Goeker M."/>
        </authorList>
    </citation>
    <scope>NUCLEOTIDE SEQUENCE [LARGE SCALE GENOMIC DNA]</scope>
    <source>
        <strain evidence="3 4">DSM 12751</strain>
    </source>
</reference>
<evidence type="ECO:0000313" key="3">
    <source>
        <dbReference type="EMBL" id="MDQ0166344.1"/>
    </source>
</evidence>
<evidence type="ECO:0000256" key="2">
    <source>
        <dbReference type="SAM" id="MobiDB-lite"/>
    </source>
</evidence>
<dbReference type="SUPFAM" id="SSF140566">
    <property type="entry name" value="FlgN-like"/>
    <property type="match status" value="1"/>
</dbReference>
<proteinExistence type="predicted"/>
<feature type="region of interest" description="Disordered" evidence="2">
    <location>
        <begin position="140"/>
        <end position="164"/>
    </location>
</feature>
<keyword evidence="3" id="KW-0282">Flagellum</keyword>
<dbReference type="InterPro" id="IPR036679">
    <property type="entry name" value="FlgN-like_sf"/>
</dbReference>
<keyword evidence="3" id="KW-0969">Cilium</keyword>
<protein>
    <submittedName>
        <fullName evidence="3">Flagellar biosynthesis/type III secretory pathway chaperone</fullName>
    </submittedName>
</protein>
<sequence>MLQPIIASLDSLHATHEELLALSTKKREALIQSDLEQIVSINKEESKLLKQVGQQEKERLELVAAFLQASGKGDLEGTLSDIIEVISDLEQKRVVEEKAYNLQVTLLELQEVNITNANLLTDSMHFVQYSLDLFTDSSDQHNYQKNASQSKGEGVRRSIFDTRA</sequence>
<keyword evidence="3" id="KW-0966">Cell projection</keyword>
<dbReference type="InterPro" id="IPR007809">
    <property type="entry name" value="FlgN-like"/>
</dbReference>
<dbReference type="EMBL" id="JAUSTY010000008">
    <property type="protein sequence ID" value="MDQ0166344.1"/>
    <property type="molecule type" value="Genomic_DNA"/>
</dbReference>
<evidence type="ECO:0000256" key="1">
    <source>
        <dbReference type="ARBA" id="ARBA00022795"/>
    </source>
</evidence>
<gene>
    <name evidence="3" type="ORF">J2S11_002248</name>
</gene>
<keyword evidence="1" id="KW-1005">Bacterial flagellum biogenesis</keyword>
<dbReference type="Gene3D" id="1.20.58.300">
    <property type="entry name" value="FlgN-like"/>
    <property type="match status" value="1"/>
</dbReference>